<name>A0ABP6X854_9ACTN</name>
<evidence type="ECO:0000256" key="1">
    <source>
        <dbReference type="SAM" id="MobiDB-lite"/>
    </source>
</evidence>
<feature type="transmembrane region" description="Helical" evidence="2">
    <location>
        <begin position="154"/>
        <end position="173"/>
    </location>
</feature>
<keyword evidence="4" id="KW-1185">Reference proteome</keyword>
<dbReference type="EMBL" id="BAAAYR010000002">
    <property type="protein sequence ID" value="GAA3562989.1"/>
    <property type="molecule type" value="Genomic_DNA"/>
</dbReference>
<comment type="caution">
    <text evidence="3">The sequence shown here is derived from an EMBL/GenBank/DDBJ whole genome shotgun (WGS) entry which is preliminary data.</text>
</comment>
<dbReference type="RefSeq" id="WP_204910961.1">
    <property type="nucleotide sequence ID" value="NZ_BAAAYR010000002.1"/>
</dbReference>
<feature type="transmembrane region" description="Helical" evidence="2">
    <location>
        <begin position="125"/>
        <end position="142"/>
    </location>
</feature>
<sequence>MSNETAATEHSPETGIPGPGFVPPAQPATGPAAYGAQPVQPAGPASPEAGQAPPAYAGQPVPAPAAYGQPPAQPGEQEQHWTSEGLVSTPVLPPERVGHGALLALVAIPVGVVLSALIWKLGFVASLSGVVVAAGASVLYARGSGGRIKKGIPVIALIVAVGIAGSFFAAVAVDLYDVFPQLDPEISSSYAGRGAFVADNLFYGPVLKEYSRTIFLFVLFGVLGGFGTIVRLLRMNASL</sequence>
<gene>
    <name evidence="3" type="ORF">GCM10022197_18160</name>
</gene>
<feature type="region of interest" description="Disordered" evidence="1">
    <location>
        <begin position="1"/>
        <end position="82"/>
    </location>
</feature>
<evidence type="ECO:0000313" key="4">
    <source>
        <dbReference type="Proteomes" id="UP001500767"/>
    </source>
</evidence>
<evidence type="ECO:0000256" key="2">
    <source>
        <dbReference type="SAM" id="Phobius"/>
    </source>
</evidence>
<dbReference type="Proteomes" id="UP001500767">
    <property type="component" value="Unassembled WGS sequence"/>
</dbReference>
<keyword evidence="2" id="KW-1133">Transmembrane helix</keyword>
<feature type="compositionally biased region" description="Low complexity" evidence="1">
    <location>
        <begin position="47"/>
        <end position="76"/>
    </location>
</feature>
<accession>A0ABP6X854</accession>
<reference evidence="4" key="1">
    <citation type="journal article" date="2019" name="Int. J. Syst. Evol. Microbiol.">
        <title>The Global Catalogue of Microorganisms (GCM) 10K type strain sequencing project: providing services to taxonomists for standard genome sequencing and annotation.</title>
        <authorList>
            <consortium name="The Broad Institute Genomics Platform"/>
            <consortium name="The Broad Institute Genome Sequencing Center for Infectious Disease"/>
            <person name="Wu L."/>
            <person name="Ma J."/>
        </authorList>
    </citation>
    <scope>NUCLEOTIDE SEQUENCE [LARGE SCALE GENOMIC DNA]</scope>
    <source>
        <strain evidence="4">JCM 16540</strain>
    </source>
</reference>
<feature type="transmembrane region" description="Helical" evidence="2">
    <location>
        <begin position="100"/>
        <end position="119"/>
    </location>
</feature>
<evidence type="ECO:0000313" key="3">
    <source>
        <dbReference type="EMBL" id="GAA3562989.1"/>
    </source>
</evidence>
<proteinExistence type="predicted"/>
<protein>
    <submittedName>
        <fullName evidence="3">Uncharacterized protein</fullName>
    </submittedName>
</protein>
<feature type="transmembrane region" description="Helical" evidence="2">
    <location>
        <begin position="214"/>
        <end position="233"/>
    </location>
</feature>
<organism evidence="3 4">
    <name type="scientific">Microlunatus spumicola</name>
    <dbReference type="NCBI Taxonomy" id="81499"/>
    <lineage>
        <taxon>Bacteria</taxon>
        <taxon>Bacillati</taxon>
        <taxon>Actinomycetota</taxon>
        <taxon>Actinomycetes</taxon>
        <taxon>Propionibacteriales</taxon>
        <taxon>Propionibacteriaceae</taxon>
        <taxon>Microlunatus</taxon>
    </lineage>
</organism>
<keyword evidence="2" id="KW-0472">Membrane</keyword>
<keyword evidence="2" id="KW-0812">Transmembrane</keyword>